<feature type="domain" description="Cadherin" evidence="10">
    <location>
        <begin position="1179"/>
        <end position="1294"/>
    </location>
</feature>
<dbReference type="SMART" id="SM00112">
    <property type="entry name" value="CA"/>
    <property type="match status" value="11"/>
</dbReference>
<feature type="domain" description="Cadherin" evidence="10">
    <location>
        <begin position="533"/>
        <end position="640"/>
    </location>
</feature>
<keyword evidence="2 9" id="KW-0812">Transmembrane</keyword>
<dbReference type="Pfam" id="PF00028">
    <property type="entry name" value="Cadherin"/>
    <property type="match status" value="8"/>
</dbReference>
<feature type="domain" description="Cadherin" evidence="10">
    <location>
        <begin position="103"/>
        <end position="212"/>
    </location>
</feature>
<feature type="domain" description="Cadherin" evidence="10">
    <location>
        <begin position="1054"/>
        <end position="1176"/>
    </location>
</feature>
<accession>A0A8K0CFM1</accession>
<evidence type="ECO:0000313" key="12">
    <source>
        <dbReference type="Proteomes" id="UP000801492"/>
    </source>
</evidence>
<dbReference type="EMBL" id="VTPC01089972">
    <property type="protein sequence ID" value="KAF2885289.1"/>
    <property type="molecule type" value="Genomic_DNA"/>
</dbReference>
<feature type="domain" description="Cadherin" evidence="10">
    <location>
        <begin position="807"/>
        <end position="914"/>
    </location>
</feature>
<comment type="caution">
    <text evidence="11">The sequence shown here is derived from an EMBL/GenBank/DDBJ whole genome shotgun (WGS) entry which is preliminary data.</text>
</comment>
<keyword evidence="6 9" id="KW-0472">Membrane</keyword>
<feature type="domain" description="Cadherin" evidence="10">
    <location>
        <begin position="325"/>
        <end position="436"/>
    </location>
</feature>
<dbReference type="FunFam" id="2.60.40.60:FF:000020">
    <property type="entry name" value="Dachsous cadherin-related 1b"/>
    <property type="match status" value="1"/>
</dbReference>
<feature type="domain" description="Cadherin" evidence="10">
    <location>
        <begin position="461"/>
        <end position="532"/>
    </location>
</feature>
<sequence length="1633" mass="182770">GERIHHRLKFEPSIYAYDQDLAIDAPIRYDILAGNDRHLFYLDHVNGSLFLEREIDLDSERALPGNTFVLQIQASQVDNPLKTGVARVEIEVTDLNDNLPEFEVDFYNISIVENLPNGFSVLQIVATDQDQGDNSEFTYELEDKSEAFRLDSRTGWLTVKDHTVLDREKRTTITMRVYAKEKTASVVTNKIGTSSVSVEVTLLDANDNNPTFIPNNVYEFVTTTSGKVGEVIGQVHAIDPDLGRNGLVSYSIQKAANNTSMFKLDGRTGQIFINEATLVEGQYTLLVEATDQPINPSERRFSLAVVTVNIKSTIGDSNRDLPEFIGAPYEFWVGGNVEVGTSVGQIRITETTDRRHMMYDLLHSYHEGVPFAVEEKSGTITVVDELEKYARPVYDFEAVVTNERDMSIVTNLTIHVVNPQDERKILMKGTGSKPIEFHVKENKVGILIGRLMYQNATMNSLKFSIANQRDVTDHISISPDGSLYTQKALDREKRDTYRLTIIAEYTRGFVTGTGIYQVTVYVDDENDNSPTFEHESYEGKIPENCKSGTEVELNYPIIAKDLDIGVNGQITLTILGDGSEMFRLDRKSGRVYFQGANFKLDREDKPIYNLKMVAKDKGGLSGEAQLTIKVEDENDNPPMFTQMIILPDQGVEVMEYDETKSNIELFQEHRTNTSAGVYTLTQSHVKSKGIFKNRMSPLLSIPEDVPVGTPIFRLIAEDLDLDDNAVIKYEMSSETYIPNVVLTADPFHVAQYFMVHPNSGEVAIARILPPESEFRLNLSAVDSGGLKDNITVRVNIRDVNDHPPIFVKSWYNFDTEESSYSRKFLGKIETTDADFGSNANVSYRIQSRDNEDLPFVISEFSGVLSTNGELDREVRDKYSFMVIASDNPKSGNRLSSSVNVEVNILDLNDNAPVFYGYDDIVQYRLQENEKHPGHAFAEYIQIPVYYANAAENAPAGTPITKVFANDSDFSGNGNGLLLFNIPHRKNKPNLFAVDSKEGVVTVLGKLDFEKQKTYNVTVVASDLGSPSLSSMALVSVHVIDVPEDMKNVDQPIFTHRYYEVEVEENVPVPLKLLSLNVTEAYRGHRLRYSIVADKNSIIRRTFKIDPRNGTIFIIESPDRERRSNYELIIRLDEYKVGRDMTVMVYPVTNERLGDLGLNEVKVVVRVTDINDNVPRFTITGRPIIAAIPTSANYGYQIVRLQAKDPDLGLNGEVRYQILGRADEESRRFTIDSITGQVRAIASFTKDAGRVYGFDVKATDRRGADDGKSAIANVFVYVLDDQKQLIMVVGSKPIEVERSMENITTILYNVTGYDIRVRKLEPHADRNQLDNSATDMYLYAVDPSLNVVVDTDKLQKILHQKQAEIERNLEAYKVLAFASGISERGQSRNQRVLLSTLEIGVVILGCVVFIGALATAICVVCVRRKKRRMIRKSYTHAQPMGYTIATSGHGKPALFPSTFGEGFQYTEPGHDLGQPPTGFPHPLDNCSRFPGRKSGVRERSRSAGGLETSITSLHSSGQDSGIVDGGLHCPCGQSSSHSSEESSNSSYEDSLNSETQRKTRGTSLRHQTLATRNLQERRNRNRSLSDGGMAQRSPGLAIFNPRPHLNPNSAYLVPGHLPLRRSTERLFLTRTLNP</sequence>
<dbReference type="InterPro" id="IPR002126">
    <property type="entry name" value="Cadherin-like_dom"/>
</dbReference>
<dbReference type="GO" id="GO:0005886">
    <property type="term" value="C:plasma membrane"/>
    <property type="evidence" value="ECO:0007669"/>
    <property type="project" value="InterPro"/>
</dbReference>
<evidence type="ECO:0000256" key="4">
    <source>
        <dbReference type="ARBA" id="ARBA00022837"/>
    </source>
</evidence>
<evidence type="ECO:0000259" key="10">
    <source>
        <dbReference type="PROSITE" id="PS50268"/>
    </source>
</evidence>
<dbReference type="GO" id="GO:0007156">
    <property type="term" value="P:homophilic cell adhesion via plasma membrane adhesion molecules"/>
    <property type="evidence" value="ECO:0007669"/>
    <property type="project" value="InterPro"/>
</dbReference>
<evidence type="ECO:0000313" key="11">
    <source>
        <dbReference type="EMBL" id="KAF2885289.1"/>
    </source>
</evidence>
<feature type="domain" description="Cadherin" evidence="10">
    <location>
        <begin position="941"/>
        <end position="1053"/>
    </location>
</feature>
<keyword evidence="5 9" id="KW-1133">Transmembrane helix</keyword>
<evidence type="ECO:0000256" key="1">
    <source>
        <dbReference type="ARBA" id="ARBA00004370"/>
    </source>
</evidence>
<keyword evidence="12" id="KW-1185">Reference proteome</keyword>
<dbReference type="GO" id="GO:0009653">
    <property type="term" value="P:anatomical structure morphogenesis"/>
    <property type="evidence" value="ECO:0007669"/>
    <property type="project" value="UniProtKB-ARBA"/>
</dbReference>
<dbReference type="PROSITE" id="PS50268">
    <property type="entry name" value="CADHERIN_2"/>
    <property type="match status" value="11"/>
</dbReference>
<evidence type="ECO:0000256" key="6">
    <source>
        <dbReference type="ARBA" id="ARBA00023136"/>
    </source>
</evidence>
<evidence type="ECO:0000256" key="9">
    <source>
        <dbReference type="SAM" id="Phobius"/>
    </source>
</evidence>
<evidence type="ECO:0000256" key="2">
    <source>
        <dbReference type="ARBA" id="ARBA00022692"/>
    </source>
</evidence>
<evidence type="ECO:0000256" key="7">
    <source>
        <dbReference type="PROSITE-ProRule" id="PRU00043"/>
    </source>
</evidence>
<evidence type="ECO:0000256" key="5">
    <source>
        <dbReference type="ARBA" id="ARBA00022989"/>
    </source>
</evidence>
<dbReference type="GO" id="GO:0060429">
    <property type="term" value="P:epithelium development"/>
    <property type="evidence" value="ECO:0007669"/>
    <property type="project" value="UniProtKB-ARBA"/>
</dbReference>
<keyword evidence="3" id="KW-0677">Repeat</keyword>
<gene>
    <name evidence="11" type="ORF">ILUMI_20877</name>
</gene>
<keyword evidence="4 7" id="KW-0106">Calcium</keyword>
<dbReference type="GO" id="GO:0005509">
    <property type="term" value="F:calcium ion binding"/>
    <property type="evidence" value="ECO:0007669"/>
    <property type="project" value="UniProtKB-UniRule"/>
</dbReference>
<dbReference type="Gene3D" id="2.60.40.60">
    <property type="entry name" value="Cadherins"/>
    <property type="match status" value="11"/>
</dbReference>
<reference evidence="11" key="1">
    <citation type="submission" date="2019-08" db="EMBL/GenBank/DDBJ databases">
        <title>The genome of the North American firefly Photinus pyralis.</title>
        <authorList>
            <consortium name="Photinus pyralis genome working group"/>
            <person name="Fallon T.R."/>
            <person name="Sander Lower S.E."/>
            <person name="Weng J.-K."/>
        </authorList>
    </citation>
    <scope>NUCLEOTIDE SEQUENCE</scope>
    <source>
        <strain evidence="11">TRF0915ILg1</strain>
        <tissue evidence="11">Whole body</tissue>
    </source>
</reference>
<protein>
    <recommendedName>
        <fullName evidence="10">Cadherin domain-containing protein</fullName>
    </recommendedName>
</protein>
<feature type="compositionally biased region" description="Polar residues" evidence="8">
    <location>
        <begin position="1507"/>
        <end position="1518"/>
    </location>
</feature>
<feature type="compositionally biased region" description="Low complexity" evidence="8">
    <location>
        <begin position="1533"/>
        <end position="1553"/>
    </location>
</feature>
<dbReference type="PANTHER" id="PTHR24026:SF133">
    <property type="entry name" value="CADHERIN-RELATED FAMILY MEMBER 2"/>
    <property type="match status" value="1"/>
</dbReference>
<feature type="domain" description="Cadherin" evidence="10">
    <location>
        <begin position="693"/>
        <end position="806"/>
    </location>
</feature>
<dbReference type="FunFam" id="2.60.40.60:FF:000015">
    <property type="entry name" value="FAT atypical cadherin 1"/>
    <property type="match status" value="2"/>
</dbReference>
<name>A0A8K0CFM1_IGNLU</name>
<feature type="domain" description="Cadherin" evidence="10">
    <location>
        <begin position="14"/>
        <end position="102"/>
    </location>
</feature>
<dbReference type="SUPFAM" id="SSF49313">
    <property type="entry name" value="Cadherin-like"/>
    <property type="match status" value="11"/>
</dbReference>
<dbReference type="InterPro" id="IPR020894">
    <property type="entry name" value="Cadherin_CS"/>
</dbReference>
<feature type="compositionally biased region" description="Polar residues" evidence="8">
    <location>
        <begin position="1560"/>
        <end position="1572"/>
    </location>
</feature>
<dbReference type="PRINTS" id="PR00205">
    <property type="entry name" value="CADHERIN"/>
</dbReference>
<dbReference type="PANTHER" id="PTHR24026">
    <property type="entry name" value="FAT ATYPICAL CADHERIN-RELATED"/>
    <property type="match status" value="1"/>
</dbReference>
<feature type="domain" description="Cadherin" evidence="10">
    <location>
        <begin position="214"/>
        <end position="324"/>
    </location>
</feature>
<feature type="transmembrane region" description="Helical" evidence="9">
    <location>
        <begin position="1398"/>
        <end position="1421"/>
    </location>
</feature>
<dbReference type="FunFam" id="2.60.40.60:FF:000266">
    <property type="entry name" value="Cadherin 23"/>
    <property type="match status" value="1"/>
</dbReference>
<dbReference type="Proteomes" id="UP000801492">
    <property type="component" value="Unassembled WGS sequence"/>
</dbReference>
<evidence type="ECO:0000256" key="3">
    <source>
        <dbReference type="ARBA" id="ARBA00022737"/>
    </source>
</evidence>
<feature type="non-terminal residue" evidence="11">
    <location>
        <position position="1"/>
    </location>
</feature>
<comment type="subcellular location">
    <subcellularLocation>
        <location evidence="1">Membrane</location>
    </subcellularLocation>
</comment>
<evidence type="ECO:0000256" key="8">
    <source>
        <dbReference type="SAM" id="MobiDB-lite"/>
    </source>
</evidence>
<feature type="region of interest" description="Disordered" evidence="8">
    <location>
        <begin position="1464"/>
        <end position="1593"/>
    </location>
</feature>
<proteinExistence type="predicted"/>
<dbReference type="PROSITE" id="PS00232">
    <property type="entry name" value="CADHERIN_1"/>
    <property type="match status" value="5"/>
</dbReference>
<dbReference type="OrthoDB" id="6252479at2759"/>
<dbReference type="CDD" id="cd11304">
    <property type="entry name" value="Cadherin_repeat"/>
    <property type="match status" value="11"/>
</dbReference>
<organism evidence="11 12">
    <name type="scientific">Ignelater luminosus</name>
    <name type="common">Cucubano</name>
    <name type="synonym">Pyrophorus luminosus</name>
    <dbReference type="NCBI Taxonomy" id="2038154"/>
    <lineage>
        <taxon>Eukaryota</taxon>
        <taxon>Metazoa</taxon>
        <taxon>Ecdysozoa</taxon>
        <taxon>Arthropoda</taxon>
        <taxon>Hexapoda</taxon>
        <taxon>Insecta</taxon>
        <taxon>Pterygota</taxon>
        <taxon>Neoptera</taxon>
        <taxon>Endopterygota</taxon>
        <taxon>Coleoptera</taxon>
        <taxon>Polyphaga</taxon>
        <taxon>Elateriformia</taxon>
        <taxon>Elateroidea</taxon>
        <taxon>Elateridae</taxon>
        <taxon>Agrypninae</taxon>
        <taxon>Pyrophorini</taxon>
        <taxon>Ignelater</taxon>
    </lineage>
</organism>
<dbReference type="InterPro" id="IPR015919">
    <property type="entry name" value="Cadherin-like_sf"/>
</dbReference>